<organism evidence="1 2">
    <name type="scientific">Echinococcus multilocularis</name>
    <name type="common">Fox tapeworm</name>
    <dbReference type="NCBI Taxonomy" id="6211"/>
    <lineage>
        <taxon>Eukaryota</taxon>
        <taxon>Metazoa</taxon>
        <taxon>Spiralia</taxon>
        <taxon>Lophotrochozoa</taxon>
        <taxon>Platyhelminthes</taxon>
        <taxon>Cestoda</taxon>
        <taxon>Eucestoda</taxon>
        <taxon>Cyclophyllidea</taxon>
        <taxon>Taeniidae</taxon>
        <taxon>Echinococcus</taxon>
    </lineage>
</organism>
<protein>
    <submittedName>
        <fullName evidence="1">Protein phosphatase 2C</fullName>
    </submittedName>
</protein>
<proteinExistence type="predicted"/>
<keyword evidence="2" id="KW-1185">Reference proteome</keyword>
<evidence type="ECO:0000313" key="1">
    <source>
        <dbReference type="EMBL" id="CUT99857.1"/>
    </source>
</evidence>
<name>A0A0S4MM91_ECHMU</name>
<dbReference type="EMBL" id="LN902849">
    <property type="protein sequence ID" value="CUT99857.1"/>
    <property type="molecule type" value="Genomic_DNA"/>
</dbReference>
<dbReference type="Proteomes" id="UP000017246">
    <property type="component" value="Unassembled WGS sequence"/>
</dbReference>
<dbReference type="OrthoDB" id="10567792at2759"/>
<accession>A0A0S4MM91</accession>
<evidence type="ECO:0000313" key="2">
    <source>
        <dbReference type="Proteomes" id="UP000017246"/>
    </source>
</evidence>
<sequence>MGKWNHPKKVTGVVVWCDKAPAVIHCPAPYLWEDLITTLWVTKHLQTNALGLSPQNECAAGVSACRGRNLTKCNRHILRRWKFFSSCNIQLSHPLKKQSVLQCSCPPEVYAANIAKSLDNP</sequence>
<reference evidence="1" key="1">
    <citation type="journal article" date="2013" name="Nature">
        <title>The genomes of four tapeworm species reveal adaptations to parasitism.</title>
        <authorList>
            <person name="Tsai I.J."/>
            <person name="Zarowiecki M."/>
            <person name="Holroyd N."/>
            <person name="Garciarrubio A."/>
            <person name="Sanchez-Flores A."/>
            <person name="Brooks K.L."/>
            <person name="Tracey A."/>
            <person name="Bobes R.J."/>
            <person name="Fragoso G."/>
            <person name="Sciutto E."/>
            <person name="Aslett M."/>
            <person name="Beasley H."/>
            <person name="Bennett H.M."/>
            <person name="Cai J."/>
            <person name="Camicia F."/>
            <person name="Clark R."/>
            <person name="Cucher M."/>
            <person name="De Silva N."/>
            <person name="Day T.A."/>
            <person name="Deplazes P."/>
            <person name="Estrada K."/>
            <person name="Fernandez C."/>
            <person name="Holland P.W."/>
            <person name="Hou J."/>
            <person name="Hu S."/>
            <person name="Huckvale T."/>
            <person name="Hung S.S."/>
            <person name="Kamenetzky L."/>
            <person name="Keane J.A."/>
            <person name="Kiss F."/>
            <person name="Koziol U."/>
            <person name="Lambert O."/>
            <person name="Liu K."/>
            <person name="Luo X."/>
            <person name="Luo Y."/>
            <person name="Macchiaroli N."/>
            <person name="Nichol S."/>
            <person name="Paps J."/>
            <person name="Parkinson J."/>
            <person name="Pouchkina-Stantcheva N."/>
            <person name="Riddiford N."/>
            <person name="Rosenzvit M."/>
            <person name="Salinas G."/>
            <person name="Wasmuth J.D."/>
            <person name="Zamanian M."/>
            <person name="Zheng Y."/>
            <person name="Cai X."/>
            <person name="Soberon X."/>
            <person name="Olson P.D."/>
            <person name="Laclette J.P."/>
            <person name="Brehm K."/>
            <person name="Berriman M."/>
            <person name="Garciarrubio A."/>
            <person name="Bobes R.J."/>
            <person name="Fragoso G."/>
            <person name="Sanchez-Flores A."/>
            <person name="Estrada K."/>
            <person name="Cevallos M.A."/>
            <person name="Morett E."/>
            <person name="Gonzalez V."/>
            <person name="Portillo T."/>
            <person name="Ochoa-Leyva A."/>
            <person name="Jose M.V."/>
            <person name="Sciutto E."/>
            <person name="Landa A."/>
            <person name="Jimenez L."/>
            <person name="Valdes V."/>
            <person name="Carrero J.C."/>
            <person name="Larralde C."/>
            <person name="Morales-Montor J."/>
            <person name="Limon-Lason J."/>
            <person name="Soberon X."/>
            <person name="Laclette J.P."/>
        </authorList>
    </citation>
    <scope>NUCLEOTIDE SEQUENCE [LARGE SCALE GENOMIC DNA]</scope>
</reference>
<reference evidence="1" key="2">
    <citation type="submission" date="2015-11" db="EMBL/GenBank/DDBJ databases">
        <authorList>
            <person name="Zhang Y."/>
            <person name="Guo Z."/>
        </authorList>
    </citation>
    <scope>NUCLEOTIDE SEQUENCE</scope>
</reference>
<dbReference type="AlphaFoldDB" id="A0A0S4MM91"/>